<evidence type="ECO:0000313" key="3">
    <source>
        <dbReference type="EMBL" id="QDT09855.1"/>
    </source>
</evidence>
<organism evidence="3 4">
    <name type="scientific">Stieleria marina</name>
    <dbReference type="NCBI Taxonomy" id="1930275"/>
    <lineage>
        <taxon>Bacteria</taxon>
        <taxon>Pseudomonadati</taxon>
        <taxon>Planctomycetota</taxon>
        <taxon>Planctomycetia</taxon>
        <taxon>Pirellulales</taxon>
        <taxon>Pirellulaceae</taxon>
        <taxon>Stieleria</taxon>
    </lineage>
</organism>
<name>A0A517NRY0_9BACT</name>
<feature type="transmembrane region" description="Helical" evidence="1">
    <location>
        <begin position="6"/>
        <end position="22"/>
    </location>
</feature>
<reference evidence="3 4" key="1">
    <citation type="submission" date="2019-02" db="EMBL/GenBank/DDBJ databases">
        <title>Deep-cultivation of Planctomycetes and their phenomic and genomic characterization uncovers novel biology.</title>
        <authorList>
            <person name="Wiegand S."/>
            <person name="Jogler M."/>
            <person name="Boedeker C."/>
            <person name="Pinto D."/>
            <person name="Vollmers J."/>
            <person name="Rivas-Marin E."/>
            <person name="Kohn T."/>
            <person name="Peeters S.H."/>
            <person name="Heuer A."/>
            <person name="Rast P."/>
            <person name="Oberbeckmann S."/>
            <person name="Bunk B."/>
            <person name="Jeske O."/>
            <person name="Meyerdierks A."/>
            <person name="Storesund J.E."/>
            <person name="Kallscheuer N."/>
            <person name="Luecker S."/>
            <person name="Lage O.M."/>
            <person name="Pohl T."/>
            <person name="Merkel B.J."/>
            <person name="Hornburger P."/>
            <person name="Mueller R.-W."/>
            <person name="Bruemmer F."/>
            <person name="Labrenz M."/>
            <person name="Spormann A.M."/>
            <person name="Op den Camp H."/>
            <person name="Overmann J."/>
            <person name="Amann R."/>
            <person name="Jetten M.S.M."/>
            <person name="Mascher T."/>
            <person name="Medema M.H."/>
            <person name="Devos D.P."/>
            <person name="Kaster A.-K."/>
            <person name="Ovreas L."/>
            <person name="Rohde M."/>
            <person name="Galperin M.Y."/>
            <person name="Jogler C."/>
        </authorList>
    </citation>
    <scope>NUCLEOTIDE SEQUENCE [LARGE SCALE GENOMIC DNA]</scope>
    <source>
        <strain evidence="3 4">K23_9</strain>
    </source>
</reference>
<keyword evidence="1" id="KW-0472">Membrane</keyword>
<gene>
    <name evidence="3" type="ORF">K239x_18070</name>
</gene>
<keyword evidence="1" id="KW-1133">Transmembrane helix</keyword>
<keyword evidence="1" id="KW-0812">Transmembrane</keyword>
<dbReference type="EMBL" id="CP036526">
    <property type="protein sequence ID" value="QDT09855.1"/>
    <property type="molecule type" value="Genomic_DNA"/>
</dbReference>
<sequence>MVEFAIIANIMFVVIFTCMEFARMNMVRNLAQDAAYFSARHAIVPGATSEEAVAEAERIMGAMLTTGYTVDVSDLDAESGMVNVTVDVDLDAVALFAPMFLPSATISTTARMRTERYDGFYEQ</sequence>
<dbReference type="Proteomes" id="UP000319817">
    <property type="component" value="Chromosome"/>
</dbReference>
<evidence type="ECO:0000259" key="2">
    <source>
        <dbReference type="Pfam" id="PF07811"/>
    </source>
</evidence>
<proteinExistence type="predicted"/>
<dbReference type="InterPro" id="IPR012495">
    <property type="entry name" value="TadE-like_dom"/>
</dbReference>
<evidence type="ECO:0000313" key="4">
    <source>
        <dbReference type="Proteomes" id="UP000319817"/>
    </source>
</evidence>
<dbReference type="OrthoDB" id="290254at2"/>
<accession>A0A517NRY0</accession>
<evidence type="ECO:0000256" key="1">
    <source>
        <dbReference type="SAM" id="Phobius"/>
    </source>
</evidence>
<keyword evidence="4" id="KW-1185">Reference proteome</keyword>
<feature type="domain" description="TadE-like" evidence="2">
    <location>
        <begin position="1"/>
        <end position="40"/>
    </location>
</feature>
<protein>
    <submittedName>
        <fullName evidence="3">TadE-like protein</fullName>
    </submittedName>
</protein>
<dbReference type="Pfam" id="PF07811">
    <property type="entry name" value="TadE"/>
    <property type="match status" value="1"/>
</dbReference>
<dbReference type="AlphaFoldDB" id="A0A517NRY0"/>